<feature type="compositionally biased region" description="Polar residues" evidence="1">
    <location>
        <begin position="421"/>
        <end position="439"/>
    </location>
</feature>
<feature type="region of interest" description="Disordered" evidence="1">
    <location>
        <begin position="643"/>
        <end position="670"/>
    </location>
</feature>
<dbReference type="GeneID" id="19946261"/>
<organism evidence="2 3">
    <name type="scientific">Saprolegnia diclina (strain VS20)</name>
    <dbReference type="NCBI Taxonomy" id="1156394"/>
    <lineage>
        <taxon>Eukaryota</taxon>
        <taxon>Sar</taxon>
        <taxon>Stramenopiles</taxon>
        <taxon>Oomycota</taxon>
        <taxon>Saprolegniomycetes</taxon>
        <taxon>Saprolegniales</taxon>
        <taxon>Saprolegniaceae</taxon>
        <taxon>Saprolegnia</taxon>
    </lineage>
</organism>
<feature type="region of interest" description="Disordered" evidence="1">
    <location>
        <begin position="285"/>
        <end position="466"/>
    </location>
</feature>
<dbReference type="Proteomes" id="UP000030762">
    <property type="component" value="Unassembled WGS sequence"/>
</dbReference>
<proteinExistence type="predicted"/>
<reference evidence="2 3" key="1">
    <citation type="submission" date="2012-04" db="EMBL/GenBank/DDBJ databases">
        <title>The Genome Sequence of Saprolegnia declina VS20.</title>
        <authorList>
            <consortium name="The Broad Institute Genome Sequencing Platform"/>
            <person name="Russ C."/>
            <person name="Nusbaum C."/>
            <person name="Tyler B."/>
            <person name="van West P."/>
            <person name="Dieguez-Uribeondo J."/>
            <person name="de Bruijn I."/>
            <person name="Tripathy S."/>
            <person name="Jiang R."/>
            <person name="Young S.K."/>
            <person name="Zeng Q."/>
            <person name="Gargeya S."/>
            <person name="Fitzgerald M."/>
            <person name="Haas B."/>
            <person name="Abouelleil A."/>
            <person name="Alvarado L."/>
            <person name="Arachchi H.M."/>
            <person name="Berlin A."/>
            <person name="Chapman S.B."/>
            <person name="Goldberg J."/>
            <person name="Griggs A."/>
            <person name="Gujja S."/>
            <person name="Hansen M."/>
            <person name="Howarth C."/>
            <person name="Imamovic A."/>
            <person name="Larimer J."/>
            <person name="McCowen C."/>
            <person name="Montmayeur A."/>
            <person name="Murphy C."/>
            <person name="Neiman D."/>
            <person name="Pearson M."/>
            <person name="Priest M."/>
            <person name="Roberts A."/>
            <person name="Saif S."/>
            <person name="Shea T."/>
            <person name="Sisk P."/>
            <person name="Sykes S."/>
            <person name="Wortman J."/>
            <person name="Nusbaum C."/>
            <person name="Birren B."/>
        </authorList>
    </citation>
    <scope>NUCLEOTIDE SEQUENCE [LARGE SCALE GENOMIC DNA]</scope>
    <source>
        <strain evidence="2 3">VS20</strain>
    </source>
</reference>
<dbReference type="RefSeq" id="XP_008609475.1">
    <property type="nucleotide sequence ID" value="XM_008611253.1"/>
</dbReference>
<feature type="region of interest" description="Disordered" evidence="1">
    <location>
        <begin position="154"/>
        <end position="215"/>
    </location>
</feature>
<evidence type="ECO:0000313" key="3">
    <source>
        <dbReference type="Proteomes" id="UP000030762"/>
    </source>
</evidence>
<feature type="compositionally biased region" description="Polar residues" evidence="1">
    <location>
        <begin position="379"/>
        <end position="394"/>
    </location>
</feature>
<dbReference type="InParanoid" id="T0RXE3"/>
<name>T0RXE3_SAPDV</name>
<gene>
    <name evidence="2" type="ORF">SDRG_05534</name>
</gene>
<dbReference type="VEuPathDB" id="FungiDB:SDRG_05534"/>
<dbReference type="AlphaFoldDB" id="T0RXE3"/>
<evidence type="ECO:0000256" key="1">
    <source>
        <dbReference type="SAM" id="MobiDB-lite"/>
    </source>
</evidence>
<sequence length="670" mass="72797">MELEGLTTWLDDAWHGLEAHGWMKTDSFCMSPEGADEGVIIPNTTIFNTTDDCVKHALLNLPYSEGLAAMEDPIWDHMQYRLKWQVLQLQSGVRWFAQPGLKLGGLQPGVNLYEKRIQAIMAFLQVVLGLKRKRVEVLETEMTKRVKSATPPVVEPIALPEGPNPFVMATPTKTAKKRETSPNTAPKRRSPKKATVADGAQTPPRRSPRSLEAEVKTEEVMDVASHTPMKATYVKKAPSPISIAAVAPTSVAMTPKKRSPTKSTAVTMGAVADETCDILLTPKRRGQPSKAAQSPAVAVVSVPPPAPATPSKMGLPPRATSPMPVGASTPTKRARASKALSPAASMTSPAKKQKMPDAGDVPMTPPRTSPTKHALPNSPMRSFSTPKKQTTPPSVSIFGSPAETKHSDSEWQPIFDKKPRSVSSPYTTSFASSRNSSIKTSTPSRRPPLPPTTTTSVDEESQSPMSISHILSSETAPSTSHLVARNLNLASFQHEKVVKREADFESVSNAMNDLLDGAYSHLTHESPTVGRRNELDTKFAATPDVEAHKAVPLCTPPSKAVNLVFRRRVLTTFLSSGWQSVAPPINGKGNYFYMHKAFHGKSIAREDLEQYAIEHDVFAPRALSNPSAVFNWVMIHGKVHDSNASPAKTPTVSRKLLSPSPTRRISFNSQ</sequence>
<dbReference type="OMA" id="AYSHLTH"/>
<dbReference type="OrthoDB" id="73898at2759"/>
<feature type="compositionally biased region" description="Polar residues" evidence="1">
    <location>
        <begin position="643"/>
        <end position="652"/>
    </location>
</feature>
<protein>
    <submittedName>
        <fullName evidence="2">Uncharacterized protein</fullName>
    </submittedName>
</protein>
<accession>T0RXE3</accession>
<evidence type="ECO:0000313" key="2">
    <source>
        <dbReference type="EMBL" id="EQC37313.1"/>
    </source>
</evidence>
<feature type="compositionally biased region" description="Polar residues" evidence="1">
    <location>
        <begin position="659"/>
        <end position="670"/>
    </location>
</feature>
<feature type="compositionally biased region" description="Low complexity" evidence="1">
    <location>
        <begin position="288"/>
        <end position="301"/>
    </location>
</feature>
<keyword evidence="3" id="KW-1185">Reference proteome</keyword>
<feature type="compositionally biased region" description="Basic and acidic residues" evidence="1">
    <location>
        <begin position="403"/>
        <end position="419"/>
    </location>
</feature>
<dbReference type="EMBL" id="JH767145">
    <property type="protein sequence ID" value="EQC37313.1"/>
    <property type="molecule type" value="Genomic_DNA"/>
</dbReference>